<feature type="region of interest" description="Disordered" evidence="1">
    <location>
        <begin position="467"/>
        <end position="507"/>
    </location>
</feature>
<dbReference type="EMBL" id="SEOQ01000006">
    <property type="protein sequence ID" value="TFY72771.1"/>
    <property type="molecule type" value="Genomic_DNA"/>
</dbReference>
<dbReference type="Pfam" id="PF06677">
    <property type="entry name" value="Auto_anti-p27"/>
    <property type="match status" value="2"/>
</dbReference>
<dbReference type="PANTHER" id="PTHR16537:SF1">
    <property type="entry name" value="PROTEIN ZNRD2"/>
    <property type="match status" value="1"/>
</dbReference>
<reference evidence="2 3" key="1">
    <citation type="submission" date="2019-02" db="EMBL/GenBank/DDBJ databases">
        <title>Genome sequencing of the rare red list fungi Dentipellis fragilis.</title>
        <authorList>
            <person name="Buettner E."/>
            <person name="Kellner H."/>
        </authorList>
    </citation>
    <scope>NUCLEOTIDE SEQUENCE [LARGE SCALE GENOMIC DNA]</scope>
    <source>
        <strain evidence="2 3">DSM 105465</strain>
    </source>
</reference>
<name>A0A4Y9ZG34_9AGAM</name>
<accession>A0A4Y9ZG34</accession>
<dbReference type="PANTHER" id="PTHR16537">
    <property type="entry name" value="SJOEGREN SYNDROME/SCLERODERMA AUTOANTIGEN 1"/>
    <property type="match status" value="1"/>
</dbReference>
<protein>
    <submittedName>
        <fullName evidence="2">Uncharacterized protein</fullName>
    </submittedName>
</protein>
<feature type="compositionally biased region" description="Polar residues" evidence="1">
    <location>
        <begin position="76"/>
        <end position="100"/>
    </location>
</feature>
<feature type="compositionally biased region" description="Low complexity" evidence="1">
    <location>
        <begin position="62"/>
        <end position="75"/>
    </location>
</feature>
<comment type="caution">
    <text evidence="2">The sequence shown here is derived from an EMBL/GenBank/DDBJ whole genome shotgun (WGS) entry which is preliminary data.</text>
</comment>
<dbReference type="OrthoDB" id="28939at2759"/>
<evidence type="ECO:0000313" key="2">
    <source>
        <dbReference type="EMBL" id="TFY72771.1"/>
    </source>
</evidence>
<dbReference type="InterPro" id="IPR051888">
    <property type="entry name" value="UPF0148_domain"/>
</dbReference>
<evidence type="ECO:0000256" key="1">
    <source>
        <dbReference type="SAM" id="MobiDB-lite"/>
    </source>
</evidence>
<feature type="region of interest" description="Disordered" evidence="1">
    <location>
        <begin position="703"/>
        <end position="727"/>
    </location>
</feature>
<feature type="region of interest" description="Disordered" evidence="1">
    <location>
        <begin position="62"/>
        <end position="119"/>
    </location>
</feature>
<evidence type="ECO:0000313" key="3">
    <source>
        <dbReference type="Proteomes" id="UP000298327"/>
    </source>
</evidence>
<feature type="region of interest" description="Disordered" evidence="1">
    <location>
        <begin position="407"/>
        <end position="439"/>
    </location>
</feature>
<feature type="compositionally biased region" description="Basic and acidic residues" evidence="1">
    <location>
        <begin position="703"/>
        <end position="714"/>
    </location>
</feature>
<proteinExistence type="predicted"/>
<feature type="region of interest" description="Disordered" evidence="1">
    <location>
        <begin position="537"/>
        <end position="557"/>
    </location>
</feature>
<dbReference type="STRING" id="205917.A0A4Y9ZG34"/>
<dbReference type="AlphaFoldDB" id="A0A4Y9ZG34"/>
<dbReference type="Proteomes" id="UP000298327">
    <property type="component" value="Unassembled WGS sequence"/>
</dbReference>
<feature type="region of interest" description="Disordered" evidence="1">
    <location>
        <begin position="360"/>
        <end position="390"/>
    </location>
</feature>
<feature type="compositionally biased region" description="Polar residues" evidence="1">
    <location>
        <begin position="375"/>
        <end position="384"/>
    </location>
</feature>
<gene>
    <name evidence="2" type="ORF">EVG20_g244</name>
</gene>
<dbReference type="InterPro" id="IPR009563">
    <property type="entry name" value="SSSCA1"/>
</dbReference>
<feature type="compositionally biased region" description="Basic and acidic residues" evidence="1">
    <location>
        <begin position="428"/>
        <end position="438"/>
    </location>
</feature>
<organism evidence="2 3">
    <name type="scientific">Dentipellis fragilis</name>
    <dbReference type="NCBI Taxonomy" id="205917"/>
    <lineage>
        <taxon>Eukaryota</taxon>
        <taxon>Fungi</taxon>
        <taxon>Dikarya</taxon>
        <taxon>Basidiomycota</taxon>
        <taxon>Agaricomycotina</taxon>
        <taxon>Agaricomycetes</taxon>
        <taxon>Russulales</taxon>
        <taxon>Hericiaceae</taxon>
        <taxon>Dentipellis</taxon>
    </lineage>
</organism>
<keyword evidence="3" id="KW-1185">Reference proteome</keyword>
<sequence length="747" mass="82827">MSSVVDVSSKLGEYMLKGWVLTDKSCPTAGCRVPLMRSPNGIQPVVWFCANCDGYPHQLTSSISEAPSNEPSSPSLFSGTHNSRPSTAPTEVSSALSSPTFAPPAETEESLRRRHQSDTASAEIGKRLLQGWAMLADECPNSGCYGIPLVRPPKVGGEKNPRKECVVCGNAYVDEKDAHGFDRLVPLSTTRLQLHDSDSTYHSKGKAVARAETPVAGPSTIPLIKNPSPARLRRAISPTENSQSIFTSIAAGKPEANTPTTIRHTLDSSERSLESTLSVLSQRLTAMSGQSILDPSSISHTAEAMSRVAQALSHVRQLQRMPRFNIFRSRKEAPPNVPISDSQLGWEGSEADYVEDVEPIQQGRPHSPSFLRNLLSRNHPNHASQPGFDWDQEESWELLDAADIAREGPKQYHRQRRPRPTVEDYYSDEERSPSRATDDVAFSISESSGHESPIPIVQRQEDPESLHGHFYEDLPAPSLHSAQPSRHGSRRRNARLHDGHIVPPPPILDGMAAQSHRSRHRAPAHEWQMHADQHRTQFDHTHTPPQLPRSQSPVSSITSTSVVHTLDDGTRIEIPASQYDDAGHPITSRHRTVKPDERTFYIIPPGMNVIFQDERGNELRRIGDFSNRMRSPMIKYEESPIVLKDERGRVLYRTGAMDDASTDASDDTYGRPNIVHLGQFMTQDSNWRSASPAPIRVTLDRRGNPIHQHDDARSYRSHASLRSPSQNSIRVIYPEGGTAQVPPSVLT</sequence>